<keyword evidence="1" id="KW-0472">Membrane</keyword>
<protein>
    <submittedName>
        <fullName evidence="2">Uncharacterized protein</fullName>
    </submittedName>
</protein>
<dbReference type="EMBL" id="JBBCAQ010000003">
    <property type="protein sequence ID" value="KAK7605028.1"/>
    <property type="molecule type" value="Genomic_DNA"/>
</dbReference>
<keyword evidence="3" id="KW-1185">Reference proteome</keyword>
<reference evidence="2 3" key="1">
    <citation type="submission" date="2024-03" db="EMBL/GenBank/DDBJ databases">
        <title>Adaptation during the transition from Ophiocordyceps entomopathogen to insect associate is accompanied by gene loss and intensified selection.</title>
        <authorList>
            <person name="Ward C.M."/>
            <person name="Onetto C.A."/>
            <person name="Borneman A.R."/>
        </authorList>
    </citation>
    <scope>NUCLEOTIDE SEQUENCE [LARGE SCALE GENOMIC DNA]</scope>
    <source>
        <strain evidence="2">AWRI1</strain>
        <tissue evidence="2">Single Adult Female</tissue>
    </source>
</reference>
<dbReference type="Proteomes" id="UP001367676">
    <property type="component" value="Unassembled WGS sequence"/>
</dbReference>
<organism evidence="2 3">
    <name type="scientific">Parthenolecanium corni</name>
    <dbReference type="NCBI Taxonomy" id="536013"/>
    <lineage>
        <taxon>Eukaryota</taxon>
        <taxon>Metazoa</taxon>
        <taxon>Ecdysozoa</taxon>
        <taxon>Arthropoda</taxon>
        <taxon>Hexapoda</taxon>
        <taxon>Insecta</taxon>
        <taxon>Pterygota</taxon>
        <taxon>Neoptera</taxon>
        <taxon>Paraneoptera</taxon>
        <taxon>Hemiptera</taxon>
        <taxon>Sternorrhyncha</taxon>
        <taxon>Coccoidea</taxon>
        <taxon>Coccidae</taxon>
        <taxon>Parthenolecanium</taxon>
    </lineage>
</organism>
<keyword evidence="1" id="KW-0812">Transmembrane</keyword>
<evidence type="ECO:0000256" key="1">
    <source>
        <dbReference type="SAM" id="Phobius"/>
    </source>
</evidence>
<gene>
    <name evidence="2" type="ORF">V9T40_006214</name>
</gene>
<proteinExistence type="predicted"/>
<keyword evidence="1" id="KW-1133">Transmembrane helix</keyword>
<comment type="caution">
    <text evidence="2">The sequence shown here is derived from an EMBL/GenBank/DDBJ whole genome shotgun (WGS) entry which is preliminary data.</text>
</comment>
<feature type="transmembrane region" description="Helical" evidence="1">
    <location>
        <begin position="7"/>
        <end position="25"/>
    </location>
</feature>
<accession>A0AAN9Y9C1</accession>
<evidence type="ECO:0000313" key="3">
    <source>
        <dbReference type="Proteomes" id="UP001367676"/>
    </source>
</evidence>
<evidence type="ECO:0000313" key="2">
    <source>
        <dbReference type="EMBL" id="KAK7605028.1"/>
    </source>
</evidence>
<sequence length="82" mass="8828">MCGRVRAIIFIVGFAWMAMLTSTLAPSTTGRVTTNGTVTAHCDLDTLKQCRCNDQANPTEVICHSVGFIEFPVGLPSSILKL</sequence>
<name>A0AAN9Y9C1_9HEMI</name>
<dbReference type="AlphaFoldDB" id="A0AAN9Y9C1"/>